<organism evidence="2 3">
    <name type="scientific">Brevibacterium metallidurans</name>
    <dbReference type="NCBI Taxonomy" id="1482676"/>
    <lineage>
        <taxon>Bacteria</taxon>
        <taxon>Bacillati</taxon>
        <taxon>Actinomycetota</taxon>
        <taxon>Actinomycetes</taxon>
        <taxon>Micrococcales</taxon>
        <taxon>Brevibacteriaceae</taxon>
        <taxon>Brevibacterium</taxon>
    </lineage>
</organism>
<dbReference type="Proteomes" id="UP001498238">
    <property type="component" value="Unassembled WGS sequence"/>
</dbReference>
<feature type="domain" description="VOC" evidence="1">
    <location>
        <begin position="19"/>
        <end position="147"/>
    </location>
</feature>
<protein>
    <submittedName>
        <fullName evidence="2">VOC family protein</fullName>
    </submittedName>
</protein>
<proteinExistence type="predicted"/>
<dbReference type="InterPro" id="IPR037523">
    <property type="entry name" value="VOC_core"/>
</dbReference>
<evidence type="ECO:0000259" key="1">
    <source>
        <dbReference type="PROSITE" id="PS51819"/>
    </source>
</evidence>
<dbReference type="PANTHER" id="PTHR36503">
    <property type="entry name" value="BLR2520 PROTEIN"/>
    <property type="match status" value="1"/>
</dbReference>
<comment type="caution">
    <text evidence="2">The sequence shown here is derived from an EMBL/GenBank/DDBJ whole genome shotgun (WGS) entry which is preliminary data.</text>
</comment>
<dbReference type="Gene3D" id="3.10.180.10">
    <property type="entry name" value="2,3-Dihydroxybiphenyl 1,2-Dioxygenase, domain 1"/>
    <property type="match status" value="1"/>
</dbReference>
<evidence type="ECO:0000313" key="2">
    <source>
        <dbReference type="EMBL" id="GAA0037243.1"/>
    </source>
</evidence>
<dbReference type="Pfam" id="PF00903">
    <property type="entry name" value="Glyoxalase"/>
    <property type="match status" value="1"/>
</dbReference>
<gene>
    <name evidence="2" type="ORF">NCCP602_32050</name>
</gene>
<reference evidence="2 3" key="1">
    <citation type="submission" date="2024-01" db="EMBL/GenBank/DDBJ databases">
        <title>Characterization of antibiotic resistant novel bacterial strains and their environmental applications.</title>
        <authorList>
            <person name="Manzoor S."/>
            <person name="Abbas S."/>
            <person name="Arshad M."/>
            <person name="Ahmed I."/>
        </authorList>
    </citation>
    <scope>NUCLEOTIDE SEQUENCE [LARGE SCALE GENOMIC DNA]</scope>
    <source>
        <strain evidence="2 3">NCCP-602</strain>
    </source>
</reference>
<name>A0ABP3CBG9_9MICO</name>
<sequence>MADSFMPAPLHPPSVVLMKLDAISIVTADMAQAVTFYSALGLELVDGGPDAPHTEFSSGTIRVLLDTEAVMLSIDPEWTRPTGGHRMSLAFDCSTAEAVDATFAQLTGGSGGDPVAAAVKEPWDAFWGQRYAVIADPDGNTVDLFAALG</sequence>
<dbReference type="PANTHER" id="PTHR36503:SF3">
    <property type="entry name" value="BLR0126 PROTEIN"/>
    <property type="match status" value="1"/>
</dbReference>
<dbReference type="InterPro" id="IPR004360">
    <property type="entry name" value="Glyas_Fos-R_dOase_dom"/>
</dbReference>
<evidence type="ECO:0000313" key="3">
    <source>
        <dbReference type="Proteomes" id="UP001498238"/>
    </source>
</evidence>
<dbReference type="EMBL" id="BAAAAF010000019">
    <property type="protein sequence ID" value="GAA0037243.1"/>
    <property type="molecule type" value="Genomic_DNA"/>
</dbReference>
<dbReference type="PROSITE" id="PS51819">
    <property type="entry name" value="VOC"/>
    <property type="match status" value="1"/>
</dbReference>
<accession>A0ABP3CBG9</accession>
<dbReference type="SUPFAM" id="SSF54593">
    <property type="entry name" value="Glyoxalase/Bleomycin resistance protein/Dihydroxybiphenyl dioxygenase"/>
    <property type="match status" value="1"/>
</dbReference>
<keyword evidence="3" id="KW-1185">Reference proteome</keyword>
<dbReference type="InterPro" id="IPR029068">
    <property type="entry name" value="Glyas_Bleomycin-R_OHBP_Dase"/>
</dbReference>